<dbReference type="InterPro" id="IPR010526">
    <property type="entry name" value="Na_trans_assoc_dom"/>
</dbReference>
<feature type="transmembrane region" description="Helical" evidence="17">
    <location>
        <begin position="546"/>
        <end position="567"/>
    </location>
</feature>
<feature type="compositionally biased region" description="Polar residues" evidence="18">
    <location>
        <begin position="1728"/>
        <end position="1738"/>
    </location>
</feature>
<feature type="domain" description="Ion transport" evidence="19">
    <location>
        <begin position="130"/>
        <end position="396"/>
    </location>
</feature>
<dbReference type="Gene3D" id="1.10.238.10">
    <property type="entry name" value="EF-hand"/>
    <property type="match status" value="1"/>
</dbReference>
<evidence type="ECO:0000256" key="13">
    <source>
        <dbReference type="ARBA" id="ARBA00023180"/>
    </source>
</evidence>
<dbReference type="SUPFAM" id="SSF81324">
    <property type="entry name" value="Voltage-gated potassium channels"/>
    <property type="match status" value="4"/>
</dbReference>
<feature type="transmembrane region" description="Helical" evidence="17">
    <location>
        <begin position="127"/>
        <end position="150"/>
    </location>
</feature>
<dbReference type="Pfam" id="PF00520">
    <property type="entry name" value="Ion_trans"/>
    <property type="match status" value="4"/>
</dbReference>
<evidence type="ECO:0000256" key="18">
    <source>
        <dbReference type="SAM" id="MobiDB-lite"/>
    </source>
</evidence>
<feature type="transmembrane region" description="Helical" evidence="17">
    <location>
        <begin position="975"/>
        <end position="993"/>
    </location>
</feature>
<feature type="transmembrane region" description="Helical" evidence="17">
    <location>
        <begin position="1042"/>
        <end position="1062"/>
    </location>
</feature>
<name>A0A8D1XPG6_PIG</name>
<keyword evidence="7 17" id="KW-0851">Voltage-gated channel</keyword>
<evidence type="ECO:0000259" key="20">
    <source>
        <dbReference type="Pfam" id="PF06512"/>
    </source>
</evidence>
<evidence type="ECO:0000256" key="9">
    <source>
        <dbReference type="ARBA" id="ARBA00023053"/>
    </source>
</evidence>
<evidence type="ECO:0000256" key="2">
    <source>
        <dbReference type="ARBA" id="ARBA00022448"/>
    </source>
</evidence>
<evidence type="ECO:0000256" key="1">
    <source>
        <dbReference type="ARBA" id="ARBA00004651"/>
    </source>
</evidence>
<keyword evidence="13" id="KW-0325">Glycoprotein</keyword>
<feature type="compositionally biased region" description="Acidic residues" evidence="18">
    <location>
        <begin position="918"/>
        <end position="935"/>
    </location>
</feature>
<feature type="transmembrane region" description="Helical" evidence="17">
    <location>
        <begin position="1327"/>
        <end position="1345"/>
    </location>
</feature>
<dbReference type="PRINTS" id="PR01665">
    <property type="entry name" value="NACHANNEL4"/>
</dbReference>
<comment type="catalytic activity">
    <reaction evidence="16">
        <text>Na(+)(in) = Na(+)(out)</text>
        <dbReference type="Rhea" id="RHEA:34963"/>
        <dbReference type="ChEBI" id="CHEBI:29101"/>
    </reaction>
</comment>
<dbReference type="PROSITE" id="PS50096">
    <property type="entry name" value="IQ"/>
    <property type="match status" value="1"/>
</dbReference>
<feature type="region of interest" description="Disordered" evidence="18">
    <location>
        <begin position="1725"/>
        <end position="1782"/>
    </location>
</feature>
<feature type="transmembrane region" description="Helical" evidence="17">
    <location>
        <begin position="195"/>
        <end position="214"/>
    </location>
</feature>
<feature type="compositionally biased region" description="Basic and acidic residues" evidence="18">
    <location>
        <begin position="33"/>
        <end position="60"/>
    </location>
</feature>
<feature type="transmembrane region" description="Helical" evidence="17">
    <location>
        <begin position="629"/>
        <end position="657"/>
    </location>
</feature>
<comment type="function">
    <text evidence="17">Mediates the voltage-dependent sodium ion permeability of excitable membranes. Assuming opened or closed conformations in response to the voltage difference across the membrane, the protein forms a sodium-selective channel through which Na(+) ions may pass in accordance with their electrochemical gradient.</text>
</comment>
<keyword evidence="3 17" id="KW-0894">Sodium channel</keyword>
<dbReference type="FunFam" id="1.20.120.350:FF:000002">
    <property type="entry name" value="Sodium channel protein"/>
    <property type="match status" value="1"/>
</dbReference>
<evidence type="ECO:0000256" key="15">
    <source>
        <dbReference type="ARBA" id="ARBA00023303"/>
    </source>
</evidence>
<comment type="similarity">
    <text evidence="17">Belongs to the sodium channel (TC 1.A.1.10) family.</text>
</comment>
<feature type="domain" description="Ion transport" evidence="19">
    <location>
        <begin position="1296"/>
        <end position="1551"/>
    </location>
</feature>
<feature type="region of interest" description="Disordered" evidence="18">
    <location>
        <begin position="423"/>
        <end position="469"/>
    </location>
</feature>
<feature type="transmembrane region" description="Helical" evidence="17">
    <location>
        <begin position="510"/>
        <end position="534"/>
    </location>
</feature>
<evidence type="ECO:0000313" key="22">
    <source>
        <dbReference type="Ensembl" id="ENSSSCP00065006637.1"/>
    </source>
</evidence>
<feature type="transmembrane region" description="Helical" evidence="17">
    <location>
        <begin position="1357"/>
        <end position="1377"/>
    </location>
</feature>
<feature type="transmembrane region" description="Helical" evidence="17">
    <location>
        <begin position="226"/>
        <end position="247"/>
    </location>
</feature>
<feature type="domain" description="Sodium ion transport-associated" evidence="20">
    <location>
        <begin position="756"/>
        <end position="969"/>
    </location>
</feature>
<dbReference type="FunFam" id="1.20.120.350:FF:000003">
    <property type="entry name" value="Voltage-dependent sodium channel"/>
    <property type="match status" value="1"/>
</dbReference>
<organism evidence="22 23">
    <name type="scientific">Sus scrofa</name>
    <name type="common">Pig</name>
    <dbReference type="NCBI Taxonomy" id="9823"/>
    <lineage>
        <taxon>Eukaryota</taxon>
        <taxon>Metazoa</taxon>
        <taxon>Chordata</taxon>
        <taxon>Craniata</taxon>
        <taxon>Vertebrata</taxon>
        <taxon>Euteleostomi</taxon>
        <taxon>Mammalia</taxon>
        <taxon>Eutheria</taxon>
        <taxon>Laurasiatheria</taxon>
        <taxon>Artiodactyla</taxon>
        <taxon>Suina</taxon>
        <taxon>Suidae</taxon>
        <taxon>Sus</taxon>
    </lineage>
</organism>
<keyword evidence="10 17" id="KW-0406">Ion transport</keyword>
<dbReference type="InterPro" id="IPR058542">
    <property type="entry name" value="IQ_SCN5A_C"/>
</dbReference>
<keyword evidence="14 17" id="KW-0739">Sodium transport</keyword>
<keyword evidence="12" id="KW-1015">Disulfide bond</keyword>
<dbReference type="Pfam" id="PF06512">
    <property type="entry name" value="Na_trans_assoc"/>
    <property type="match status" value="1"/>
</dbReference>
<dbReference type="FunFam" id="1.10.287.70:FF:000006">
    <property type="entry name" value="Sodium channel protein"/>
    <property type="match status" value="1"/>
</dbReference>
<evidence type="ECO:0000256" key="5">
    <source>
        <dbReference type="ARBA" id="ARBA00022692"/>
    </source>
</evidence>
<feature type="transmembrane region" description="Helical" evidence="17">
    <location>
        <begin position="1515"/>
        <end position="1541"/>
    </location>
</feature>
<dbReference type="PANTHER" id="PTHR10037">
    <property type="entry name" value="VOLTAGE-GATED CATION CHANNEL CALCIUM AND SODIUM"/>
    <property type="match status" value="1"/>
</dbReference>
<feature type="domain" description="SCN5A-like C-terminal IQ motif" evidence="21">
    <location>
        <begin position="1663"/>
        <end position="1696"/>
    </location>
</feature>
<feature type="compositionally biased region" description="Acidic residues" evidence="18">
    <location>
        <begin position="875"/>
        <end position="891"/>
    </location>
</feature>
<dbReference type="FunFam" id="1.20.120.350:FF:000005">
    <property type="entry name" value="Sodium channel protein"/>
    <property type="match status" value="1"/>
</dbReference>
<feature type="transmembrane region" description="Helical" evidence="17">
    <location>
        <begin position="716"/>
        <end position="742"/>
    </location>
</feature>
<feature type="region of interest" description="Disordered" evidence="18">
    <location>
        <begin position="809"/>
        <end position="832"/>
    </location>
</feature>
<comment type="caution">
    <text evidence="17">Lacks conserved residue(s) required for the propagation of feature annotation.</text>
</comment>
<keyword evidence="9 17" id="KW-0915">Sodium</keyword>
<dbReference type="PRINTS" id="PR00170">
    <property type="entry name" value="NACHANNEL"/>
</dbReference>
<dbReference type="Proteomes" id="UP000694725">
    <property type="component" value="Unplaced"/>
</dbReference>
<dbReference type="InterPro" id="IPR001696">
    <property type="entry name" value="Na_channel_asu"/>
</dbReference>
<feature type="domain" description="Ion transport" evidence="19">
    <location>
        <begin position="518"/>
        <end position="747"/>
    </location>
</feature>
<feature type="transmembrane region" description="Helical" evidence="17">
    <location>
        <begin position="1215"/>
        <end position="1238"/>
    </location>
</feature>
<evidence type="ECO:0000256" key="17">
    <source>
        <dbReference type="RuleBase" id="RU361132"/>
    </source>
</evidence>
<evidence type="ECO:0000256" key="6">
    <source>
        <dbReference type="ARBA" id="ARBA00022737"/>
    </source>
</evidence>
<dbReference type="PANTHER" id="PTHR10037:SF223">
    <property type="entry name" value="SODIUM CHANNEL PROTEIN TYPE 4 SUBUNIT ALPHA"/>
    <property type="match status" value="1"/>
</dbReference>
<keyword evidence="4" id="KW-1003">Cell membrane</keyword>
<feature type="transmembrane region" description="Helical" evidence="17">
    <location>
        <begin position="1091"/>
        <end position="1117"/>
    </location>
</feature>
<dbReference type="Gene3D" id="1.10.287.70">
    <property type="match status" value="4"/>
</dbReference>
<evidence type="ECO:0000259" key="21">
    <source>
        <dbReference type="Pfam" id="PF24609"/>
    </source>
</evidence>
<proteinExistence type="inferred from homology"/>
<sequence>MANPSPPAVVPLGPESLRPFTRESLAAIEQRVVEEEARQQRNKQMEIEEPERKPRSDLEAGKNLPLIYGDPPPEVIGIPLEDLDPYYSDKKTFIVLNKGKAIFRFSATPALYVLSPFSVVRRSAIKVLIHSLFSMFIMITILTNCVFMTMSDPPSWSKNVEYTFTGIYTFESLIKILARGFCIDDFTFLRDPWNWLDFSVIMMAYLTEFVDLGNISALRTFRVLRALKTITVIPGLKTIVGALIQSVKKLSDVMILTVFCLSVFALVGLQLFMGNLRQKCVRWPPPFNDTNTTWSGNDMWSGNDTWYGNDTWSGNDTWISNSTFDWDAYISDEGNFYFLEGSSDALLCGNSSDATLRAAGKTYMIFFVVIIFLGSFYLINLILAVVAMAYAEQNEATLAEDQEKEEEFQQMLEKFKKQQEEQEKAKAAQALEGGEADGDPARGKDCNGSLDTSVGEKGPPRPSCSADSGISDAMEELEEAHQKCPPWWYKCSHKVLIWNCCGPWMKFKKIIHLIVMDPFVDLGITICIVLNTLFMAMEHYPMTEEFDAVLTVGNLVFTGIFTAEMVLKLIAMDPYEYFQQGWNIFDSIIVTLSLVELGLANVQGLSVLRSFRLLRVFKLAKSWPTLNMLIKIIGNSVGALGNLTLVLAIIVFIFAVVGMQLFGKSYKECVCKIASDCSLPRWHMHDFFHSFLIVFRILCGEWIETMWDCMEVAGQAMCLTVFLMVMVIGNLVVLNLFLALLLSSFSADSLAASDEDGEMNNLQIAIARIKWGIGFAKAFLVGLLHGKILSPKEIMLSLGGIGEAVEAVEAGDSAPEDEKKEPPPEEGDKDFKLDNHILNHMGLADGPPPSIELDHLNFINNPYLTIHVPIASEESDLEMPTEEETDTFSEPEDVKKPLQPLDGNSSVCSTADYKPPEEDPEEQAEENPEGEQPEECFTEACVQRFPCLYVDISQGRGKMWWTLRRACFKIVEHNWFETFIVFMILLSSGALAFEDIYIEQRRVIRTILEYADKVFTYVFIIEMLLKWVAYGFKVYFTNAWCWLDFLIVDVSIISLVANWLGYSELGPIKSLRTLRALRPLRALSRFEGMRVVVNALLGAIPSIMNVLLVCLIFWLIFSIMGVNLFAGKFYYCINTTTSERFDISEVNNKSECESLMHTGQVRWLNVKVNYDNVGLGYLSLLQVATFKGWMDIMYAAVDSREKEEQPQYEVNLYMYLYFVIFIIFGSFFTLNLFIGVIIDNFNQQKKKFGGKDIFMTEEQKKYYNAMKKLGSKKPQKPIPRPQNKIQGLVYDLVTKQAFDITIMMLICLNMVTMMVETDEQSQLKVDILYTINMVFIIVFTGECLLKMLALRQYYFTVGWNIFDFVVVILSIVGLALSDLIQKYFVSPTLFRVIRLARIGRVLRLIRGAKGIRTLLFALMMSLPALFNIGLLLFLVMFIYSIFGMSNFAYVKKESGIDDMFNFETFGNSIICLFEITTSAGWDGLLNPILNSGPPDCDPTLENPGTSVRGDCGNPSIGICFFCSYIIISFLIVVNMYIAIILENFNVATEESSEPLGEDDFEMFYETWEKFDPDATQFIDYSRLSDFVDTLQEPLRIAKPNKIKLITMDLPMVPGDKIHCLDILFALTKEVLGDSGEMDALKETMEEKFMAANPSKVSYEPITTTLKRKHEEVCAIKIQRAYRRHLLQRSVKQASYMYRQSHDGGGGGDGAPEKEGLIADTMSKMYGQENGNSSAQSQGEARGWTGAPEPAMGLVLISPSEAALPPTPPLGQTVRPGVKESLV</sequence>
<feature type="domain" description="Ion transport" evidence="19">
    <location>
        <begin position="973"/>
        <end position="1247"/>
    </location>
</feature>
<keyword evidence="6" id="KW-0677">Repeat</keyword>
<evidence type="ECO:0000256" key="4">
    <source>
        <dbReference type="ARBA" id="ARBA00022475"/>
    </source>
</evidence>
<feature type="transmembrane region" description="Helical" evidence="17">
    <location>
        <begin position="365"/>
        <end position="391"/>
    </location>
</feature>
<evidence type="ECO:0000259" key="19">
    <source>
        <dbReference type="Pfam" id="PF00520"/>
    </source>
</evidence>
<comment type="subcellular location">
    <subcellularLocation>
        <location evidence="1 17">Cell membrane</location>
        <topology evidence="1 17">Multi-pass membrane protein</topology>
    </subcellularLocation>
</comment>
<dbReference type="FunFam" id="1.20.5.1190:FF:000001">
    <property type="entry name" value="Sodium channel protein"/>
    <property type="match status" value="1"/>
</dbReference>
<evidence type="ECO:0000256" key="12">
    <source>
        <dbReference type="ARBA" id="ARBA00023157"/>
    </source>
</evidence>
<dbReference type="GO" id="GO:0005248">
    <property type="term" value="F:voltage-gated sodium channel activity"/>
    <property type="evidence" value="ECO:0007669"/>
    <property type="project" value="InterPro"/>
</dbReference>
<dbReference type="FunFam" id="1.10.287.70:FF:000001">
    <property type="entry name" value="Sodium channel protein"/>
    <property type="match status" value="1"/>
</dbReference>
<dbReference type="FunFam" id="1.20.120.350:FF:000004">
    <property type="entry name" value="Sodium channel protein"/>
    <property type="match status" value="1"/>
</dbReference>
<dbReference type="Pfam" id="PF24609">
    <property type="entry name" value="IQ_SCN5A_C"/>
    <property type="match status" value="1"/>
</dbReference>
<feature type="transmembrane region" description="Helical" evidence="17">
    <location>
        <begin position="1297"/>
        <end position="1315"/>
    </location>
</feature>
<evidence type="ECO:0000313" key="23">
    <source>
        <dbReference type="Proteomes" id="UP000694725"/>
    </source>
</evidence>
<dbReference type="InterPro" id="IPR027359">
    <property type="entry name" value="Volt_channel_dom_sf"/>
</dbReference>
<dbReference type="Ensembl" id="ENSSSCT00065016275.1">
    <property type="protein sequence ID" value="ENSSSCP00065006637.1"/>
    <property type="gene ID" value="ENSSSCG00065012224.1"/>
</dbReference>
<keyword evidence="11 17" id="KW-0472">Membrane</keyword>
<evidence type="ECO:0000256" key="3">
    <source>
        <dbReference type="ARBA" id="ARBA00022461"/>
    </source>
</evidence>
<keyword evidence="8 17" id="KW-1133">Transmembrane helix</keyword>
<dbReference type="InterPro" id="IPR008052">
    <property type="entry name" value="Na_channel_a4su_mammal"/>
</dbReference>
<dbReference type="Gene3D" id="1.20.5.1190">
    <property type="entry name" value="iswi atpase"/>
    <property type="match status" value="1"/>
</dbReference>
<evidence type="ECO:0000256" key="16">
    <source>
        <dbReference type="ARBA" id="ARBA00036239"/>
    </source>
</evidence>
<feature type="region of interest" description="Disordered" evidence="18">
    <location>
        <begin position="875"/>
        <end position="935"/>
    </location>
</feature>
<keyword evidence="2 17" id="KW-0813">Transport</keyword>
<dbReference type="InterPro" id="IPR005821">
    <property type="entry name" value="Ion_trans_dom"/>
</dbReference>
<evidence type="ECO:0000256" key="14">
    <source>
        <dbReference type="ARBA" id="ARBA00023201"/>
    </source>
</evidence>
<keyword evidence="5 17" id="KW-0812">Transmembrane</keyword>
<dbReference type="InterPro" id="IPR044564">
    <property type="entry name" value="Na_chnl_inactivation_gate"/>
</dbReference>
<evidence type="ECO:0000256" key="8">
    <source>
        <dbReference type="ARBA" id="ARBA00022989"/>
    </source>
</evidence>
<feature type="transmembrane region" description="Helical" evidence="17">
    <location>
        <begin position="253"/>
        <end position="273"/>
    </location>
</feature>
<dbReference type="CDD" id="cd13433">
    <property type="entry name" value="Na_channel_gate"/>
    <property type="match status" value="1"/>
</dbReference>
<dbReference type="FunFam" id="1.10.238.10:FF:000002">
    <property type="entry name" value="Sodium channel protein"/>
    <property type="match status" value="1"/>
</dbReference>
<dbReference type="GO" id="GO:0001518">
    <property type="term" value="C:voltage-gated sodium channel complex"/>
    <property type="evidence" value="ECO:0007669"/>
    <property type="project" value="UniProtKB-UniRule"/>
</dbReference>
<dbReference type="InterPro" id="IPR043203">
    <property type="entry name" value="VGCC_Ca_Na"/>
</dbReference>
<keyword evidence="15 17" id="KW-0407">Ion channel</keyword>
<reference evidence="22" key="1">
    <citation type="submission" date="2025-08" db="UniProtKB">
        <authorList>
            <consortium name="Ensembl"/>
        </authorList>
    </citation>
    <scope>IDENTIFICATION</scope>
</reference>
<evidence type="ECO:0000256" key="7">
    <source>
        <dbReference type="ARBA" id="ARBA00022882"/>
    </source>
</evidence>
<protein>
    <recommendedName>
        <fullName evidence="17">Sodium channel protein</fullName>
    </recommendedName>
</protein>
<accession>A0A8D1XPG6</accession>
<dbReference type="Gene3D" id="1.20.120.350">
    <property type="entry name" value="Voltage-gated potassium channels. Chain C"/>
    <property type="match status" value="4"/>
</dbReference>
<evidence type="ECO:0000256" key="11">
    <source>
        <dbReference type="ARBA" id="ARBA00023136"/>
    </source>
</evidence>
<feature type="transmembrane region" description="Helical" evidence="17">
    <location>
        <begin position="1014"/>
        <end position="1036"/>
    </location>
</feature>
<feature type="transmembrane region" description="Helical" evidence="17">
    <location>
        <begin position="1414"/>
        <end position="1442"/>
    </location>
</feature>
<evidence type="ECO:0000256" key="10">
    <source>
        <dbReference type="ARBA" id="ARBA00023065"/>
    </source>
</evidence>
<feature type="region of interest" description="Disordered" evidence="18">
    <location>
        <begin position="33"/>
        <end position="63"/>
    </location>
</feature>